<gene>
    <name evidence="3" type="ORF">Tci_057055</name>
</gene>
<evidence type="ECO:0000256" key="2">
    <source>
        <dbReference type="SAM" id="MobiDB-lite"/>
    </source>
</evidence>
<feature type="coiled-coil region" evidence="1">
    <location>
        <begin position="743"/>
        <end position="780"/>
    </location>
</feature>
<keyword evidence="3" id="KW-0808">Transferase</keyword>
<feature type="compositionally biased region" description="Low complexity" evidence="2">
    <location>
        <begin position="395"/>
        <end position="406"/>
    </location>
</feature>
<dbReference type="AlphaFoldDB" id="A0A6L2NHQ0"/>
<reference evidence="3" key="1">
    <citation type="journal article" date="2019" name="Sci. Rep.">
        <title>Draft genome of Tanacetum cinerariifolium, the natural source of mosquito coil.</title>
        <authorList>
            <person name="Yamashiro T."/>
            <person name="Shiraishi A."/>
            <person name="Satake H."/>
            <person name="Nakayama K."/>
        </authorList>
    </citation>
    <scope>NUCLEOTIDE SEQUENCE</scope>
</reference>
<feature type="region of interest" description="Disordered" evidence="2">
    <location>
        <begin position="384"/>
        <end position="411"/>
    </location>
</feature>
<dbReference type="GO" id="GO:0003964">
    <property type="term" value="F:RNA-directed DNA polymerase activity"/>
    <property type="evidence" value="ECO:0007669"/>
    <property type="project" value="UniProtKB-KW"/>
</dbReference>
<protein>
    <submittedName>
        <fullName evidence="3">Ribonuclease H-like domain, reverse transcriptase, RNA-dependent DNA polymerase</fullName>
    </submittedName>
</protein>
<organism evidence="3">
    <name type="scientific">Tanacetum cinerariifolium</name>
    <name type="common">Dalmatian daisy</name>
    <name type="synonym">Chrysanthemum cinerariifolium</name>
    <dbReference type="NCBI Taxonomy" id="118510"/>
    <lineage>
        <taxon>Eukaryota</taxon>
        <taxon>Viridiplantae</taxon>
        <taxon>Streptophyta</taxon>
        <taxon>Embryophyta</taxon>
        <taxon>Tracheophyta</taxon>
        <taxon>Spermatophyta</taxon>
        <taxon>Magnoliopsida</taxon>
        <taxon>eudicotyledons</taxon>
        <taxon>Gunneridae</taxon>
        <taxon>Pentapetalae</taxon>
        <taxon>asterids</taxon>
        <taxon>campanulids</taxon>
        <taxon>Asterales</taxon>
        <taxon>Asteraceae</taxon>
        <taxon>Asteroideae</taxon>
        <taxon>Anthemideae</taxon>
        <taxon>Anthemidinae</taxon>
        <taxon>Tanacetum</taxon>
    </lineage>
</organism>
<evidence type="ECO:0000256" key="1">
    <source>
        <dbReference type="SAM" id="Coils"/>
    </source>
</evidence>
<feature type="coiled-coil region" evidence="1">
    <location>
        <begin position="52"/>
        <end position="114"/>
    </location>
</feature>
<keyword evidence="1" id="KW-0175">Coiled coil</keyword>
<keyword evidence="3" id="KW-0548">Nucleotidyltransferase</keyword>
<feature type="coiled-coil region" evidence="1">
    <location>
        <begin position="483"/>
        <end position="510"/>
    </location>
</feature>
<sequence length="994" mass="113486">MGFSSNSSSDNEVSSCSKACSKAYSQLQTQYDTLTENFRKSQFDVISYQTGLESVEARLLVYKQNESVLEENIKLLNIEVQLRDTALTTLRQKLDTTEKEREDLNMKLEKFRTSSKRLTDLLASQISEKAWLGYNSQVFTKAMFDSDTYYSSKSDYDSWPPSNLYDRFVPNGGYHAVPPPVTGTFMPLKPNLVFHTPHSDENEHLAFNVQISPTKPEQDLSSRPSAPIIENWVSDFEEDNMPQVSKDVLSFAQSSKLVKSPRHFGQLFQAPIPVASTVPLKSNTHSKCSRITKKACFVCKSVDHLIKDCDFHARKLAHRPYVSRDIHKQYAPVNHSKSSLHKVTTAVPPQSQSVLTTAARSVSAVKPIFSMTRPKLASSVVSKYKSPLRRHLPRRPSSNPSNSPPRVTAAKASAGTCPTCLTLKSLMEDMLPFEVTPRVKQTVVATSSTESEYVAAASGCAQVLWIQNQLLDYGYNFMHTLEIIKLKERVQRLERANKVKSSKLRRLRKVGPSKRIESSDDMEDVFNQGRMIDDLDKDEGLKIYHLDPDHPFKVLSMQEDDLEVQEVVKVVTTAKLIKDVVTAATSQVSAASATISAAKPSIPAATPTSVAAYTRRRKGVIIRDQKEELSSKILAETPKLKDKGKEINKDIDWDAAIDRVKQKSMGNQYIKRYHGMKKRPQTESEARINMMTYLKNTDGYKLDFFKGMSYNEIRPIFQARFDANMRFLLKSREEIEEEDQEILKSINETLAQKATKRRKLNEQAQEVEDLKKHLEVVDDKDDDVFTEATPLARKVPVVDYQIVFINNKPRFKIIKADETHQLYISFVTLLKNFNREDLEDLWRIVKERFSTSKPSNFYDEYLLTTLKIMFEKLDGQDAVWKSQRSVHGLAVVKSWKLLTSCGVHIITLSTIQLILLVERRYPLLKFTLEQLVDVTRLQVEEESKMSLELLRFTRQQLLELMLSKRSRKNTKCVNATDEELTAAKHELMLLVYYC</sequence>
<comment type="caution">
    <text evidence="3">The sequence shown here is derived from an EMBL/GenBank/DDBJ whole genome shotgun (WGS) entry which is preliminary data.</text>
</comment>
<keyword evidence="3" id="KW-0695">RNA-directed DNA polymerase</keyword>
<dbReference type="EMBL" id="BKCJ010009033">
    <property type="protein sequence ID" value="GEU85077.1"/>
    <property type="molecule type" value="Genomic_DNA"/>
</dbReference>
<proteinExistence type="predicted"/>
<evidence type="ECO:0000313" key="3">
    <source>
        <dbReference type="EMBL" id="GEU85077.1"/>
    </source>
</evidence>
<accession>A0A6L2NHQ0</accession>
<name>A0A6L2NHQ0_TANCI</name>